<evidence type="ECO:0000313" key="4">
    <source>
        <dbReference type="Proteomes" id="UP000749559"/>
    </source>
</evidence>
<feature type="region of interest" description="Disordered" evidence="1">
    <location>
        <begin position="308"/>
        <end position="338"/>
    </location>
</feature>
<gene>
    <name evidence="3" type="ORF">OFUS_LOCUS22435</name>
</gene>
<keyword evidence="4" id="KW-1185">Reference proteome</keyword>
<dbReference type="PRINTS" id="PR00180">
    <property type="entry name" value="CRETINALDHBP"/>
</dbReference>
<dbReference type="Gene3D" id="3.40.525.10">
    <property type="entry name" value="CRAL-TRIO lipid binding domain"/>
    <property type="match status" value="1"/>
</dbReference>
<sequence length="338" mass="39386">MLRRKVPNSNGKRKKDNEDDKYVCTLDDASLGKAERELNEDPVERHSAVLTLRQWVQTQQHLRCRTDMPFLLRFLRCAKFCQLRARKTIENYLDICSQMPEWFSDVDTTDENILKYFKSGLFLVLPGRDDEGRKIFVFRPEVYDLHDKSLNSTDMGRACVGMLLYLLRDEATQINGIVALEDRTNFTMSHMKQMAPTFTKGVKCFMGGQFPLRYKAIHWYNSGALTDALMTLIKPFMQEKLRQRVQMHGNSMESVFECIPMRLLPSEYLPDDYDGPTNGTRQQCIDWFLAELTNENVRREILDDTSDKYGIDIDKKPPEDKTVTPGSFRRLSSTESKW</sequence>
<dbReference type="SMART" id="SM00516">
    <property type="entry name" value="SEC14"/>
    <property type="match status" value="1"/>
</dbReference>
<comment type="caution">
    <text evidence="3">The sequence shown here is derived from an EMBL/GenBank/DDBJ whole genome shotgun (WGS) entry which is preliminary data.</text>
</comment>
<dbReference type="OrthoDB" id="75724at2759"/>
<feature type="compositionally biased region" description="Basic and acidic residues" evidence="1">
    <location>
        <begin position="308"/>
        <end position="322"/>
    </location>
</feature>
<dbReference type="Pfam" id="PF00650">
    <property type="entry name" value="CRAL_TRIO"/>
    <property type="match status" value="1"/>
</dbReference>
<dbReference type="AlphaFoldDB" id="A0A8S4PXD1"/>
<dbReference type="Gene3D" id="1.20.5.1200">
    <property type="entry name" value="Alpha-tocopherol transfer"/>
    <property type="match status" value="1"/>
</dbReference>
<name>A0A8S4PXD1_OWEFU</name>
<dbReference type="GO" id="GO:1902936">
    <property type="term" value="F:phosphatidylinositol bisphosphate binding"/>
    <property type="evidence" value="ECO:0007669"/>
    <property type="project" value="TreeGrafter"/>
</dbReference>
<dbReference type="PROSITE" id="PS50191">
    <property type="entry name" value="CRAL_TRIO"/>
    <property type="match status" value="1"/>
</dbReference>
<evidence type="ECO:0000313" key="3">
    <source>
        <dbReference type="EMBL" id="CAH1798274.1"/>
    </source>
</evidence>
<dbReference type="Proteomes" id="UP000749559">
    <property type="component" value="Unassembled WGS sequence"/>
</dbReference>
<feature type="domain" description="CRAL-TRIO" evidence="2">
    <location>
        <begin position="110"/>
        <end position="281"/>
    </location>
</feature>
<dbReference type="InterPro" id="IPR036273">
    <property type="entry name" value="CRAL/TRIO_N_dom_sf"/>
</dbReference>
<proteinExistence type="predicted"/>
<reference evidence="3" key="1">
    <citation type="submission" date="2022-03" db="EMBL/GenBank/DDBJ databases">
        <authorList>
            <person name="Martin C."/>
        </authorList>
    </citation>
    <scope>NUCLEOTIDE SEQUENCE</scope>
</reference>
<dbReference type="SUPFAM" id="SSF46938">
    <property type="entry name" value="CRAL/TRIO N-terminal domain"/>
    <property type="match status" value="1"/>
</dbReference>
<dbReference type="PANTHER" id="PTHR10174">
    <property type="entry name" value="ALPHA-TOCOPHEROL TRANSFER PROTEIN-RELATED"/>
    <property type="match status" value="1"/>
</dbReference>
<dbReference type="SUPFAM" id="SSF52087">
    <property type="entry name" value="CRAL/TRIO domain"/>
    <property type="match status" value="1"/>
</dbReference>
<dbReference type="GO" id="GO:0016020">
    <property type="term" value="C:membrane"/>
    <property type="evidence" value="ECO:0007669"/>
    <property type="project" value="TreeGrafter"/>
</dbReference>
<protein>
    <recommendedName>
        <fullName evidence="2">CRAL-TRIO domain-containing protein</fullName>
    </recommendedName>
</protein>
<accession>A0A8S4PXD1</accession>
<dbReference type="PANTHER" id="PTHR10174:SF130">
    <property type="entry name" value="ALPHA-TOCOPHEROL TRANSFER PROTEIN-LIKE"/>
    <property type="match status" value="1"/>
</dbReference>
<dbReference type="Gene3D" id="1.10.8.20">
    <property type="entry name" value="N-terminal domain of phosphatidylinositol transfer protein sec14p"/>
    <property type="match status" value="1"/>
</dbReference>
<dbReference type="CDD" id="cd00170">
    <property type="entry name" value="SEC14"/>
    <property type="match status" value="1"/>
</dbReference>
<dbReference type="InterPro" id="IPR001251">
    <property type="entry name" value="CRAL-TRIO_dom"/>
</dbReference>
<organism evidence="3 4">
    <name type="scientific">Owenia fusiformis</name>
    <name type="common">Polychaete worm</name>
    <dbReference type="NCBI Taxonomy" id="6347"/>
    <lineage>
        <taxon>Eukaryota</taxon>
        <taxon>Metazoa</taxon>
        <taxon>Spiralia</taxon>
        <taxon>Lophotrochozoa</taxon>
        <taxon>Annelida</taxon>
        <taxon>Polychaeta</taxon>
        <taxon>Sedentaria</taxon>
        <taxon>Canalipalpata</taxon>
        <taxon>Sabellida</taxon>
        <taxon>Oweniida</taxon>
        <taxon>Oweniidae</taxon>
        <taxon>Owenia</taxon>
    </lineage>
</organism>
<evidence type="ECO:0000256" key="1">
    <source>
        <dbReference type="SAM" id="MobiDB-lite"/>
    </source>
</evidence>
<dbReference type="InterPro" id="IPR036865">
    <property type="entry name" value="CRAL-TRIO_dom_sf"/>
</dbReference>
<dbReference type="EMBL" id="CAIIXF020000011">
    <property type="protein sequence ID" value="CAH1798274.1"/>
    <property type="molecule type" value="Genomic_DNA"/>
</dbReference>
<evidence type="ECO:0000259" key="2">
    <source>
        <dbReference type="PROSITE" id="PS50191"/>
    </source>
</evidence>